<gene>
    <name evidence="1" type="ORF">QGM71_04835</name>
</gene>
<comment type="caution">
    <text evidence="1">The sequence shown here is derived from an EMBL/GenBank/DDBJ whole genome shotgun (WGS) entry which is preliminary data.</text>
</comment>
<evidence type="ECO:0000313" key="1">
    <source>
        <dbReference type="EMBL" id="MEC5422823.1"/>
    </source>
</evidence>
<proteinExistence type="predicted"/>
<evidence type="ECO:0000313" key="2">
    <source>
        <dbReference type="Proteomes" id="UP001335737"/>
    </source>
</evidence>
<organism evidence="1 2">
    <name type="scientific">Virgibacillus tibetensis</name>
    <dbReference type="NCBI Taxonomy" id="3042313"/>
    <lineage>
        <taxon>Bacteria</taxon>
        <taxon>Bacillati</taxon>
        <taxon>Bacillota</taxon>
        <taxon>Bacilli</taxon>
        <taxon>Bacillales</taxon>
        <taxon>Bacillaceae</taxon>
        <taxon>Virgibacillus</taxon>
    </lineage>
</organism>
<dbReference type="Proteomes" id="UP001335737">
    <property type="component" value="Unassembled WGS sequence"/>
</dbReference>
<name>A0ABU6KCJ8_9BACI</name>
<accession>A0ABU6KCJ8</accession>
<protein>
    <recommendedName>
        <fullName evidence="3">Peptidyl-prolyl cis-trans isomerase</fullName>
    </recommendedName>
</protein>
<dbReference type="EMBL" id="JARZFX010000001">
    <property type="protein sequence ID" value="MEC5422823.1"/>
    <property type="molecule type" value="Genomic_DNA"/>
</dbReference>
<sequence length="165" mass="18808">MIVPITGKVTYAITLDPTVWIFDDRKILLEEAFNSNVNTLDSENEDNELENASKRWDREVYQQKINPPVNKSIKRFEREKILKSSYVMPLDDFLANAEIDSIASAAILVTASGEVTISLDELINSYFLFARDGKPLKEDGPVHLYYKDGSNRENPIKNITKVIIK</sequence>
<reference evidence="1 2" key="1">
    <citation type="journal article" date="2024" name="Int. J. Syst. Evol. Microbiol.">
        <title>Virgibacillus tibetensis sp. nov., isolated from salt lake on the Tibetan Plateau of China.</title>
        <authorList>
            <person name="Phurbu D."/>
            <person name="Liu Z.-X."/>
            <person name="Wang R."/>
            <person name="Zheng Y.-Y."/>
            <person name="Liu H.-C."/>
            <person name="Zhou Y.-G."/>
            <person name="Yu Y.-J."/>
            <person name="Li A.-H."/>
        </authorList>
    </citation>
    <scope>NUCLEOTIDE SEQUENCE [LARGE SCALE GENOMIC DNA]</scope>
    <source>
        <strain evidence="1 2">C22-A2</strain>
    </source>
</reference>
<keyword evidence="2" id="KW-1185">Reference proteome</keyword>
<evidence type="ECO:0008006" key="3">
    <source>
        <dbReference type="Google" id="ProtNLM"/>
    </source>
</evidence>
<dbReference type="RefSeq" id="WP_327606370.1">
    <property type="nucleotide sequence ID" value="NZ_JARZFX010000001.1"/>
</dbReference>